<feature type="domain" description="Butirosin biosynthesis protein H N-terminal" evidence="1">
    <location>
        <begin position="14"/>
        <end position="142"/>
    </location>
</feature>
<keyword evidence="4" id="KW-1185">Reference proteome</keyword>
<sequence>MTVVEGIEPRGMRHCETTTLGVLLRHEGIDLSEPMLFGLGAGLSFIYWDGRNMAFPFLGGRVRPFELTRNLAARLGLTLQVAETASERKAWQNVVAQIDAGRPVGLQLDSYHLEYFTSRVHFGGHMVAMYGYDDEYAYLVDTAQQGEALRTSLASLARARAERGPMTARNRSFTITAPGPVQVTRDHIVSAIRSCADAFLTAPIANLGHRGIAKAAREVRGWLRRTDRPHEDLPQAARLMEQGGTGGALFRNIYRDFLAECTQWLDDPALRTGHTRYGEAAELWTQTAALIAKAGETGDPALLDRAGAVLEDISRIEAEAMRALSACGDR</sequence>
<dbReference type="AlphaFoldDB" id="A0A543IX10"/>
<dbReference type="Pfam" id="PF14399">
    <property type="entry name" value="BtrH_N"/>
    <property type="match status" value="1"/>
</dbReference>
<dbReference type="Proteomes" id="UP000319213">
    <property type="component" value="Unassembled WGS sequence"/>
</dbReference>
<dbReference type="Pfam" id="PF16169">
    <property type="entry name" value="DUF4872"/>
    <property type="match status" value="1"/>
</dbReference>
<comment type="caution">
    <text evidence="3">The sequence shown here is derived from an EMBL/GenBank/DDBJ whole genome shotgun (WGS) entry which is preliminary data.</text>
</comment>
<dbReference type="EMBL" id="VFPQ01000001">
    <property type="protein sequence ID" value="TQM75087.1"/>
    <property type="molecule type" value="Genomic_DNA"/>
</dbReference>
<reference evidence="3 4" key="1">
    <citation type="submission" date="2019-06" db="EMBL/GenBank/DDBJ databases">
        <title>Sequencing the genomes of 1000 actinobacteria strains.</title>
        <authorList>
            <person name="Klenk H.-P."/>
        </authorList>
    </citation>
    <scope>NUCLEOTIDE SEQUENCE [LARGE SCALE GENOMIC DNA]</scope>
    <source>
        <strain evidence="3 4">DSM 43186</strain>
    </source>
</reference>
<evidence type="ECO:0000313" key="3">
    <source>
        <dbReference type="EMBL" id="TQM75087.1"/>
    </source>
</evidence>
<evidence type="ECO:0000313" key="4">
    <source>
        <dbReference type="Proteomes" id="UP000319213"/>
    </source>
</evidence>
<evidence type="ECO:0000259" key="1">
    <source>
        <dbReference type="Pfam" id="PF14399"/>
    </source>
</evidence>
<accession>A0A543IX10</accession>
<dbReference type="RefSeq" id="WP_142259161.1">
    <property type="nucleotide sequence ID" value="NZ_BMPV01000007.1"/>
</dbReference>
<evidence type="ECO:0000259" key="2">
    <source>
        <dbReference type="Pfam" id="PF16169"/>
    </source>
</evidence>
<dbReference type="InterPro" id="IPR032369">
    <property type="entry name" value="DUF4872"/>
</dbReference>
<feature type="domain" description="DUF4872" evidence="2">
    <location>
        <begin position="155"/>
        <end position="324"/>
    </location>
</feature>
<dbReference type="OrthoDB" id="4075615at2"/>
<gene>
    <name evidence="3" type="ORF">FHX40_1786</name>
</gene>
<proteinExistence type="predicted"/>
<name>A0A543IX10_9ACTN</name>
<protein>
    <submittedName>
        <fullName evidence="3">Butirosin biosynthesis protein H-like</fullName>
    </submittedName>
</protein>
<dbReference type="InterPro" id="IPR026935">
    <property type="entry name" value="BtrH_N"/>
</dbReference>
<organism evidence="3 4">
    <name type="scientific">Thermopolyspora flexuosa</name>
    <dbReference type="NCBI Taxonomy" id="103836"/>
    <lineage>
        <taxon>Bacteria</taxon>
        <taxon>Bacillati</taxon>
        <taxon>Actinomycetota</taxon>
        <taxon>Actinomycetes</taxon>
        <taxon>Streptosporangiales</taxon>
        <taxon>Streptosporangiaceae</taxon>
        <taxon>Thermopolyspora</taxon>
    </lineage>
</organism>